<name>A0A813JF21_POLGL</name>
<organism evidence="2 3">
    <name type="scientific">Polarella glacialis</name>
    <name type="common">Dinoflagellate</name>
    <dbReference type="NCBI Taxonomy" id="89957"/>
    <lineage>
        <taxon>Eukaryota</taxon>
        <taxon>Sar</taxon>
        <taxon>Alveolata</taxon>
        <taxon>Dinophyceae</taxon>
        <taxon>Suessiales</taxon>
        <taxon>Suessiaceae</taxon>
        <taxon>Polarella</taxon>
    </lineage>
</organism>
<dbReference type="InterPro" id="IPR000884">
    <property type="entry name" value="TSP1_rpt"/>
</dbReference>
<feature type="domain" description="EGF-like" evidence="1">
    <location>
        <begin position="29"/>
        <end position="40"/>
    </location>
</feature>
<evidence type="ECO:0000313" key="3">
    <source>
        <dbReference type="Proteomes" id="UP000626109"/>
    </source>
</evidence>
<dbReference type="PROSITE" id="PS00022">
    <property type="entry name" value="EGF_1"/>
    <property type="match status" value="1"/>
</dbReference>
<protein>
    <recommendedName>
        <fullName evidence="1">EGF-like domain-containing protein</fullName>
    </recommendedName>
</protein>
<proteinExistence type="predicted"/>
<evidence type="ECO:0000313" key="2">
    <source>
        <dbReference type="EMBL" id="CAE8673390.1"/>
    </source>
</evidence>
<comment type="caution">
    <text evidence="2">The sequence shown here is derived from an EMBL/GenBank/DDBJ whole genome shotgun (WGS) entry which is preliminary data.</text>
</comment>
<gene>
    <name evidence="2" type="ORF">PGLA2088_LOCUS18514</name>
</gene>
<dbReference type="AlphaFoldDB" id="A0A813JF21"/>
<reference evidence="2" key="1">
    <citation type="submission" date="2021-02" db="EMBL/GenBank/DDBJ databases">
        <authorList>
            <person name="Dougan E. K."/>
            <person name="Rhodes N."/>
            <person name="Thang M."/>
            <person name="Chan C."/>
        </authorList>
    </citation>
    <scope>NUCLEOTIDE SEQUENCE</scope>
</reference>
<dbReference type="SUPFAM" id="SSF82895">
    <property type="entry name" value="TSP-1 type 1 repeat"/>
    <property type="match status" value="1"/>
</dbReference>
<evidence type="ECO:0000259" key="1">
    <source>
        <dbReference type="PROSITE" id="PS00022"/>
    </source>
</evidence>
<sequence>DYFPPMDCSRRCDNSNCFPPSKCDSQGLCSCAPLYWGVTCSLDCPPCDKTRSIRCDDGRVGSGTCICKFGWDGPLCTEEINFGVTPWTICEGSCGGTAGTRKRAVRCTNLFQATILGSDRCLGKPPPSEEVCSTPLCDCGTPPVISGADNAKAALECPVVMNGETCEVTCMTGYESYGQYSCSGSRYVQHPFCAPLGTPVRALEALYMDITFIGLDLSVITNLTSYFETATAALQHSLAAWLSANGTTSMAPEDVVVEKFESVDTRRLSSAEGGPSRRLAQTVSFFAPVFVAVVDPSPTAMAAAELSLTFLATRPVRALEELEVQLGRICLDVVPSLRPTRCTPPTSIAITAPIRTRVYLGPVVNTTQAPVTVTAKYSVGMVQNPEGSAST</sequence>
<dbReference type="InterPro" id="IPR000742">
    <property type="entry name" value="EGF"/>
</dbReference>
<dbReference type="InterPro" id="IPR036383">
    <property type="entry name" value="TSP1_rpt_sf"/>
</dbReference>
<dbReference type="Proteomes" id="UP000626109">
    <property type="component" value="Unassembled WGS sequence"/>
</dbReference>
<dbReference type="EMBL" id="CAJNNW010024614">
    <property type="protein sequence ID" value="CAE8673390.1"/>
    <property type="molecule type" value="Genomic_DNA"/>
</dbReference>
<feature type="non-terminal residue" evidence="2">
    <location>
        <position position="391"/>
    </location>
</feature>
<dbReference type="PROSITE" id="PS50092">
    <property type="entry name" value="TSP1"/>
    <property type="match status" value="1"/>
</dbReference>
<dbReference type="Pfam" id="PF19030">
    <property type="entry name" value="TSP1_ADAMTS"/>
    <property type="match status" value="1"/>
</dbReference>
<accession>A0A813JF21</accession>
<feature type="non-terminal residue" evidence="2">
    <location>
        <position position="1"/>
    </location>
</feature>